<feature type="region of interest" description="Disordered" evidence="1">
    <location>
        <begin position="158"/>
        <end position="189"/>
    </location>
</feature>
<proteinExistence type="predicted"/>
<sequence>MNVRKRLPAASSTLPTCVSSIPRTHRRFWRLSPSEHFHQHRPFISLGSIPPHLKASISSQAAQRSNSILPSSLHESYETAAVAAPGKAGKLSLPAAKVSVGWAAGLPLSLWRMILWMETEEMALGELLERLRTVIQTIGGKCESDVLWQEDESSNQLRAEIPTLIPADSSEEGRVRDRETQSQPRRTRT</sequence>
<evidence type="ECO:0000313" key="3">
    <source>
        <dbReference type="Proteomes" id="UP000324091"/>
    </source>
</evidence>
<accession>A0A5C6PS10</accession>
<dbReference type="Proteomes" id="UP000324091">
    <property type="component" value="Chromosome 1"/>
</dbReference>
<organism evidence="2 3">
    <name type="scientific">Takifugu flavidus</name>
    <name type="common">sansaifugu</name>
    <dbReference type="NCBI Taxonomy" id="433684"/>
    <lineage>
        <taxon>Eukaryota</taxon>
        <taxon>Metazoa</taxon>
        <taxon>Chordata</taxon>
        <taxon>Craniata</taxon>
        <taxon>Vertebrata</taxon>
        <taxon>Euteleostomi</taxon>
        <taxon>Actinopterygii</taxon>
        <taxon>Neopterygii</taxon>
        <taxon>Teleostei</taxon>
        <taxon>Neoteleostei</taxon>
        <taxon>Acanthomorphata</taxon>
        <taxon>Eupercaria</taxon>
        <taxon>Tetraodontiformes</taxon>
        <taxon>Tetradontoidea</taxon>
        <taxon>Tetraodontidae</taxon>
        <taxon>Takifugu</taxon>
    </lineage>
</organism>
<name>A0A5C6PS10_9TELE</name>
<evidence type="ECO:0000313" key="2">
    <source>
        <dbReference type="EMBL" id="TWW81060.1"/>
    </source>
</evidence>
<feature type="compositionally biased region" description="Basic and acidic residues" evidence="1">
    <location>
        <begin position="171"/>
        <end position="180"/>
    </location>
</feature>
<reference evidence="2 3" key="1">
    <citation type="submission" date="2019-04" db="EMBL/GenBank/DDBJ databases">
        <title>Chromosome genome assembly for Takifugu flavidus.</title>
        <authorList>
            <person name="Xiao S."/>
        </authorList>
    </citation>
    <scope>NUCLEOTIDE SEQUENCE [LARGE SCALE GENOMIC DNA]</scope>
    <source>
        <strain evidence="2">HTHZ2018</strain>
        <tissue evidence="2">Muscle</tissue>
    </source>
</reference>
<evidence type="ECO:0000256" key="1">
    <source>
        <dbReference type="SAM" id="MobiDB-lite"/>
    </source>
</evidence>
<gene>
    <name evidence="2" type="ORF">D4764_01G0008750</name>
</gene>
<protein>
    <submittedName>
        <fullName evidence="2">Uncharacterized protein</fullName>
    </submittedName>
</protein>
<dbReference type="EMBL" id="RHFK02000001">
    <property type="protein sequence ID" value="TWW81060.1"/>
    <property type="molecule type" value="Genomic_DNA"/>
</dbReference>
<dbReference type="AlphaFoldDB" id="A0A5C6PS10"/>
<keyword evidence="3" id="KW-1185">Reference proteome</keyword>
<comment type="caution">
    <text evidence="2">The sequence shown here is derived from an EMBL/GenBank/DDBJ whole genome shotgun (WGS) entry which is preliminary data.</text>
</comment>